<feature type="domain" description="F-box" evidence="2">
    <location>
        <begin position="9"/>
        <end position="58"/>
    </location>
</feature>
<gene>
    <name evidence="3" type="ORF">Slin15195_G067630</name>
</gene>
<proteinExistence type="predicted"/>
<name>A0A9Q9EKN1_9PEZI</name>
<dbReference type="InterPro" id="IPR001810">
    <property type="entry name" value="F-box_dom"/>
</dbReference>
<evidence type="ECO:0000313" key="3">
    <source>
        <dbReference type="EMBL" id="USW53444.1"/>
    </source>
</evidence>
<dbReference type="Proteomes" id="UP001056384">
    <property type="component" value="Chromosome 5"/>
</dbReference>
<dbReference type="InterPro" id="IPR036047">
    <property type="entry name" value="F-box-like_dom_sf"/>
</dbReference>
<feature type="compositionally biased region" description="Acidic residues" evidence="1">
    <location>
        <begin position="472"/>
        <end position="505"/>
    </location>
</feature>
<evidence type="ECO:0000259" key="2">
    <source>
        <dbReference type="PROSITE" id="PS50181"/>
    </source>
</evidence>
<evidence type="ECO:0000256" key="1">
    <source>
        <dbReference type="SAM" id="MobiDB-lite"/>
    </source>
</evidence>
<accession>A0A9Q9EKN1</accession>
<dbReference type="PROSITE" id="PS50181">
    <property type="entry name" value="FBOX"/>
    <property type="match status" value="1"/>
</dbReference>
<organism evidence="3 4">
    <name type="scientific">Septoria linicola</name>
    <dbReference type="NCBI Taxonomy" id="215465"/>
    <lineage>
        <taxon>Eukaryota</taxon>
        <taxon>Fungi</taxon>
        <taxon>Dikarya</taxon>
        <taxon>Ascomycota</taxon>
        <taxon>Pezizomycotina</taxon>
        <taxon>Dothideomycetes</taxon>
        <taxon>Dothideomycetidae</taxon>
        <taxon>Mycosphaerellales</taxon>
        <taxon>Mycosphaerellaceae</taxon>
        <taxon>Septoria</taxon>
    </lineage>
</organism>
<reference evidence="3" key="1">
    <citation type="submission" date="2022-06" db="EMBL/GenBank/DDBJ databases">
        <title>Complete genome sequences of two strains of the flax pathogen Septoria linicola.</title>
        <authorList>
            <person name="Lapalu N."/>
            <person name="Simon A."/>
            <person name="Demenou B."/>
            <person name="Paumier D."/>
            <person name="Guillot M.-P."/>
            <person name="Gout L."/>
            <person name="Valade R."/>
        </authorList>
    </citation>
    <scope>NUCLEOTIDE SEQUENCE</scope>
    <source>
        <strain evidence="3">SE15195</strain>
    </source>
</reference>
<protein>
    <submittedName>
        <fullName evidence="3">F-box domain-containing protein</fullName>
    </submittedName>
</protein>
<dbReference type="SUPFAM" id="SSF81383">
    <property type="entry name" value="F-box domain"/>
    <property type="match status" value="1"/>
</dbReference>
<keyword evidence="4" id="KW-1185">Reference proteome</keyword>
<sequence>MAASPNLPDVSLERLPQELLVRIASFLTTAELGPLRGTCKNIERQLFDTFAREFFTKRQFMIEHESLEALVGISRHPGLASKLSEVIIGTDMLMPEEVLLNSRALNSRAERSVLLSTGLACEMLVEAFSNLPNLRTIGLRDYSGTGRFRDGESARWRSWGWSLSSGTRRDGSDGLLPLILVALAQSKARPTDVAVFLRRHPQLRYDDFQLPAGPRGIAVASVLAELRTLMLAISGDGSELFQLSDSLAPWNVYNDKNFGELPLRRFLQQTPKLEVLRLNFENDQFFGHRIIDWLGRPVTALSATRLPSDLPTPPVQLGSLETLDLGMTNVNGGSLVRVLTKFDLESINLWKVTLQCPGPTSTSQDCWAEFLLQLSTSLPASCRIRYLMIGSCDQFHYTQTQPSSYGYRAPALRFVPEGTDRAGKIKAIKDFKIAFKAQYTGKPIHQWLRDKSELTFVPGIHSEAIPTFISDSESDSELDGEEDAMDEEADEDDNDGEDDVQVLSD</sequence>
<dbReference type="EMBL" id="CP099422">
    <property type="protein sequence ID" value="USW53444.1"/>
    <property type="molecule type" value="Genomic_DNA"/>
</dbReference>
<dbReference type="AlphaFoldDB" id="A0A9Q9EKN1"/>
<feature type="region of interest" description="Disordered" evidence="1">
    <location>
        <begin position="468"/>
        <end position="505"/>
    </location>
</feature>
<evidence type="ECO:0000313" key="4">
    <source>
        <dbReference type="Proteomes" id="UP001056384"/>
    </source>
</evidence>